<dbReference type="InterPro" id="IPR029039">
    <property type="entry name" value="Flavoprotein-like_sf"/>
</dbReference>
<reference evidence="6" key="1">
    <citation type="journal article" date="2017" name="Plant J.">
        <title>The pomegranate (Punica granatum L.) genome and the genomics of punicalagin biosynthesis.</title>
        <authorList>
            <person name="Qin G."/>
            <person name="Xu C."/>
            <person name="Ming R."/>
            <person name="Tang H."/>
            <person name="Guyot R."/>
            <person name="Kramer E.M."/>
            <person name="Hu Y."/>
            <person name="Yi X."/>
            <person name="Qi Y."/>
            <person name="Xu X."/>
            <person name="Gao Z."/>
            <person name="Pan H."/>
            <person name="Jian J."/>
            <person name="Tian Y."/>
            <person name="Yue Z."/>
            <person name="Xu Y."/>
        </authorList>
    </citation>
    <scope>NUCLEOTIDE SEQUENCE [LARGE SCALE GENOMIC DNA]</scope>
    <source>
        <strain evidence="6">cv. Dabenzi</strain>
    </source>
</reference>
<name>A0A218X0L4_PUNGR</name>
<dbReference type="SUPFAM" id="SSF52218">
    <property type="entry name" value="Flavoproteins"/>
    <property type="match status" value="1"/>
</dbReference>
<proteinExistence type="predicted"/>
<dbReference type="AlphaFoldDB" id="A0A218X0L4"/>
<evidence type="ECO:0000256" key="2">
    <source>
        <dbReference type="ARBA" id="ARBA00047678"/>
    </source>
</evidence>
<dbReference type="GO" id="GO:0005829">
    <property type="term" value="C:cytosol"/>
    <property type="evidence" value="ECO:0007669"/>
    <property type="project" value="TreeGrafter"/>
</dbReference>
<dbReference type="Gene3D" id="3.40.50.360">
    <property type="match status" value="1"/>
</dbReference>
<feature type="domain" description="NADPH-dependent FMN reductase-like" evidence="4">
    <location>
        <begin position="14"/>
        <end position="160"/>
    </location>
</feature>
<evidence type="ECO:0000256" key="3">
    <source>
        <dbReference type="ARBA" id="ARBA00048983"/>
    </source>
</evidence>
<evidence type="ECO:0000256" key="1">
    <source>
        <dbReference type="ARBA" id="ARBA00012648"/>
    </source>
</evidence>
<comment type="catalytic activity">
    <reaction evidence="3">
        <text>a quinone + NADPH + H(+) = a quinol + NADP(+)</text>
        <dbReference type="Rhea" id="RHEA:46164"/>
        <dbReference type="ChEBI" id="CHEBI:15378"/>
        <dbReference type="ChEBI" id="CHEBI:24646"/>
        <dbReference type="ChEBI" id="CHEBI:57783"/>
        <dbReference type="ChEBI" id="CHEBI:58349"/>
        <dbReference type="ChEBI" id="CHEBI:132124"/>
        <dbReference type="EC" id="1.6.5.2"/>
    </reaction>
</comment>
<dbReference type="EC" id="1.6.5.2" evidence="1"/>
<dbReference type="InterPro" id="IPR005025">
    <property type="entry name" value="FMN_Rdtase-like_dom"/>
</dbReference>
<dbReference type="GO" id="GO:0003955">
    <property type="term" value="F:NAD(P)H dehydrogenase (quinone) activity"/>
    <property type="evidence" value="ECO:0007669"/>
    <property type="project" value="UniProtKB-EC"/>
</dbReference>
<accession>A0A218X0L4</accession>
<dbReference type="PANTHER" id="PTHR30543">
    <property type="entry name" value="CHROMATE REDUCTASE"/>
    <property type="match status" value="1"/>
</dbReference>
<dbReference type="InterPro" id="IPR050712">
    <property type="entry name" value="NAD(P)H-dep_reductase"/>
</dbReference>
<dbReference type="PANTHER" id="PTHR30543:SF21">
    <property type="entry name" value="NAD(P)H-DEPENDENT FMN REDUCTASE LOT6"/>
    <property type="match status" value="1"/>
</dbReference>
<dbReference type="Proteomes" id="UP000197138">
    <property type="component" value="Unassembled WGS sequence"/>
</dbReference>
<comment type="catalytic activity">
    <reaction evidence="2">
        <text>a quinone + NADH + H(+) = a quinol + NAD(+)</text>
        <dbReference type="Rhea" id="RHEA:46160"/>
        <dbReference type="ChEBI" id="CHEBI:15378"/>
        <dbReference type="ChEBI" id="CHEBI:24646"/>
        <dbReference type="ChEBI" id="CHEBI:57540"/>
        <dbReference type="ChEBI" id="CHEBI:57945"/>
        <dbReference type="ChEBI" id="CHEBI:132124"/>
        <dbReference type="EC" id="1.6.5.2"/>
    </reaction>
</comment>
<gene>
    <name evidence="5" type="ORF">CDL15_Pgr016177</name>
</gene>
<evidence type="ECO:0000313" key="5">
    <source>
        <dbReference type="EMBL" id="OWM78453.1"/>
    </source>
</evidence>
<comment type="caution">
    <text evidence="5">The sequence shown here is derived from an EMBL/GenBank/DDBJ whole genome shotgun (WGS) entry which is preliminary data.</text>
</comment>
<evidence type="ECO:0000313" key="6">
    <source>
        <dbReference type="Proteomes" id="UP000197138"/>
    </source>
</evidence>
<dbReference type="Pfam" id="PF03358">
    <property type="entry name" value="FMN_red"/>
    <property type="match status" value="1"/>
</dbReference>
<evidence type="ECO:0000259" key="4">
    <source>
        <dbReference type="Pfam" id="PF03358"/>
    </source>
</evidence>
<sequence length="201" mass="21816">MEAATAMAAPTAPIKVAAICGSLLKGSYNRRLIRLAIEMSKETINGMEIELVEVADLPMMNVDLEVDGALALEVEEFRQKILQADAVLFASPEYNYSVTPVLKNALDWASRPPNVWAGKAAAIVSTGGGPGGGARAQYHLRQIGVFLDLHFVNKPEVMLSVHNPPGKFDDDGNLVDPKSKEKLRKLLISLHNFALRLRGPC</sequence>
<dbReference type="EMBL" id="MTKT01002495">
    <property type="protein sequence ID" value="OWM78453.1"/>
    <property type="molecule type" value="Genomic_DNA"/>
</dbReference>
<protein>
    <recommendedName>
        <fullName evidence="1">NAD(P)H dehydrogenase (quinone)</fullName>
        <ecNumber evidence="1">1.6.5.2</ecNumber>
    </recommendedName>
</protein>
<organism evidence="5 6">
    <name type="scientific">Punica granatum</name>
    <name type="common">Pomegranate</name>
    <dbReference type="NCBI Taxonomy" id="22663"/>
    <lineage>
        <taxon>Eukaryota</taxon>
        <taxon>Viridiplantae</taxon>
        <taxon>Streptophyta</taxon>
        <taxon>Embryophyta</taxon>
        <taxon>Tracheophyta</taxon>
        <taxon>Spermatophyta</taxon>
        <taxon>Magnoliopsida</taxon>
        <taxon>eudicotyledons</taxon>
        <taxon>Gunneridae</taxon>
        <taxon>Pentapetalae</taxon>
        <taxon>rosids</taxon>
        <taxon>malvids</taxon>
        <taxon>Myrtales</taxon>
        <taxon>Lythraceae</taxon>
        <taxon>Punica</taxon>
    </lineage>
</organism>
<dbReference type="GO" id="GO:0010181">
    <property type="term" value="F:FMN binding"/>
    <property type="evidence" value="ECO:0007669"/>
    <property type="project" value="TreeGrafter"/>
</dbReference>